<organism evidence="1 2">
    <name type="scientific">Streptomyces graminearus</name>
    <dbReference type="NCBI Taxonomy" id="284030"/>
    <lineage>
        <taxon>Bacteria</taxon>
        <taxon>Bacillati</taxon>
        <taxon>Actinomycetota</taxon>
        <taxon>Actinomycetes</taxon>
        <taxon>Kitasatosporales</taxon>
        <taxon>Streptomycetaceae</taxon>
        <taxon>Streptomyces</taxon>
    </lineage>
</organism>
<reference evidence="1 2" key="1">
    <citation type="journal article" date="2019" name="Int. J. Syst. Evol. Microbiol.">
        <title>The Global Catalogue of Microorganisms (GCM) 10K type strain sequencing project: providing services to taxonomists for standard genome sequencing and annotation.</title>
        <authorList>
            <consortium name="The Broad Institute Genomics Platform"/>
            <consortium name="The Broad Institute Genome Sequencing Center for Infectious Disease"/>
            <person name="Wu L."/>
            <person name="Ma J."/>
        </authorList>
    </citation>
    <scope>NUCLEOTIDE SEQUENCE [LARGE SCALE GENOMIC DNA]</scope>
    <source>
        <strain evidence="1 2">JCM 6923</strain>
    </source>
</reference>
<keyword evidence="2" id="KW-1185">Reference proteome</keyword>
<dbReference type="Proteomes" id="UP001501721">
    <property type="component" value="Unassembled WGS sequence"/>
</dbReference>
<dbReference type="EMBL" id="BAAATL010000049">
    <property type="protein sequence ID" value="GAA2509978.1"/>
    <property type="molecule type" value="Genomic_DNA"/>
</dbReference>
<evidence type="ECO:0000313" key="2">
    <source>
        <dbReference type="Proteomes" id="UP001501721"/>
    </source>
</evidence>
<name>A0ABN3MXG5_9ACTN</name>
<proteinExistence type="predicted"/>
<comment type="caution">
    <text evidence="1">The sequence shown here is derived from an EMBL/GenBank/DDBJ whole genome shotgun (WGS) entry which is preliminary data.</text>
</comment>
<protein>
    <submittedName>
        <fullName evidence="1">Uncharacterized protein</fullName>
    </submittedName>
</protein>
<sequence>MLQAVDLDDYQTTYLLYAPAKDPNGWNLDLTAFGEALEAAFAEVRYETRHGRQFRLSFWAMTEEGIEFTGFASNEGRDTVLLDDNTADEAAVFIAWLRDVFLPTPDLIRFSSEPAVEKGIETDWRMPANGEQSRIADELKHHIEVVVG</sequence>
<evidence type="ECO:0000313" key="1">
    <source>
        <dbReference type="EMBL" id="GAA2509978.1"/>
    </source>
</evidence>
<accession>A0ABN3MXG5</accession>
<gene>
    <name evidence="1" type="ORF">GCM10010422_71970</name>
</gene>